<comment type="similarity">
    <text evidence="2">Belongs to the SusD family.</text>
</comment>
<dbReference type="Gene3D" id="1.25.40.390">
    <property type="match status" value="1"/>
</dbReference>
<dbReference type="SUPFAM" id="SSF48452">
    <property type="entry name" value="TPR-like"/>
    <property type="match status" value="1"/>
</dbReference>
<dbReference type="Pfam" id="PF07980">
    <property type="entry name" value="SusD_RagB"/>
    <property type="match status" value="1"/>
</dbReference>
<keyword evidence="3" id="KW-0732">Signal</keyword>
<evidence type="ECO:0000256" key="3">
    <source>
        <dbReference type="ARBA" id="ARBA00022729"/>
    </source>
</evidence>
<comment type="caution">
    <text evidence="8">The sequence shown here is derived from an EMBL/GenBank/DDBJ whole genome shotgun (WGS) entry which is preliminary data.</text>
</comment>
<feature type="domain" description="SusD-like N-terminal" evidence="7">
    <location>
        <begin position="88"/>
        <end position="229"/>
    </location>
</feature>
<dbReference type="PROSITE" id="PS51257">
    <property type="entry name" value="PROKAR_LIPOPROTEIN"/>
    <property type="match status" value="1"/>
</dbReference>
<feature type="domain" description="RagB/SusD" evidence="6">
    <location>
        <begin position="269"/>
        <end position="614"/>
    </location>
</feature>
<dbReference type="Pfam" id="PF14322">
    <property type="entry name" value="SusD-like_3"/>
    <property type="match status" value="1"/>
</dbReference>
<dbReference type="InterPro" id="IPR011990">
    <property type="entry name" value="TPR-like_helical_dom_sf"/>
</dbReference>
<name>A0A554VQK7_9FLAO</name>
<dbReference type="EMBL" id="VLNR01000004">
    <property type="protein sequence ID" value="TSE10768.1"/>
    <property type="molecule type" value="Genomic_DNA"/>
</dbReference>
<reference evidence="8 9" key="1">
    <citation type="submission" date="2019-07" db="EMBL/GenBank/DDBJ databases">
        <title>The draft genome sequence of Aquimarina algiphila M91.</title>
        <authorList>
            <person name="Meng X."/>
        </authorList>
    </citation>
    <scope>NUCLEOTIDE SEQUENCE [LARGE SCALE GENOMIC DNA]</scope>
    <source>
        <strain evidence="8 9">M91</strain>
    </source>
</reference>
<sequence length="615" mass="69095">MKKIVIILSFIILGTTFFGCSQDDLLEAENRNQLSAQNFWKTQRDAEAGIYSVYSSLQFNGVLGSTAVLAAALQSEHGRVGNIGRRPNSLEFDNALVNSTNGDVFAQWEDLYKVVFRANAVLANVPNIEMDETVKREILGEAYFLRGLAMFWIANGFNGGAVPYPIVLPESLEETRFSIEDRDVVYSQIIEDLTMAQTNLVERLNWTSEGQEGRATWGAATSILGKVYLYEENFTRAAEEFKKVIDSGEYQLVDDIAQNFNEEGEFNEESIFEVQFFVSDPISGGNFGDGEGDNPNESTLRPTSWTRNGGFGFMFVTHFTSSLYRNEVVDPSLPINTSMPQEVYDENSELEETITPRIRSLRSEASMAYEDDGSIFYTTSTRENFIRMLSRGQVRKFHNHTLETEPRNSGINEQVIRYADVLLMYAEALLRGQGDAGVTEALTYINQVRQRSGLVTLETLFAGVPTSPIILNTFSDLRPDVGDTAPEAQAKIDQITAINDGLDPTLKIEPQALTADNIVLHLFNKERPAEFAWEGRGISWQDLRRRPGGPAARFVELGNVRYTSTTLDVQAFEELPEFVENSLQDFMLRKVNFGPEDLYYPLPSQEIIQNPLLNN</sequence>
<evidence type="ECO:0000313" key="9">
    <source>
        <dbReference type="Proteomes" id="UP000318833"/>
    </source>
</evidence>
<dbReference type="Proteomes" id="UP000318833">
    <property type="component" value="Unassembled WGS sequence"/>
</dbReference>
<dbReference type="InterPro" id="IPR033985">
    <property type="entry name" value="SusD-like_N"/>
</dbReference>
<evidence type="ECO:0000259" key="6">
    <source>
        <dbReference type="Pfam" id="PF07980"/>
    </source>
</evidence>
<gene>
    <name evidence="8" type="ORF">FOF46_02700</name>
</gene>
<dbReference type="InterPro" id="IPR012944">
    <property type="entry name" value="SusD_RagB_dom"/>
</dbReference>
<evidence type="ECO:0000256" key="2">
    <source>
        <dbReference type="ARBA" id="ARBA00006275"/>
    </source>
</evidence>
<dbReference type="AlphaFoldDB" id="A0A554VQK7"/>
<keyword evidence="4" id="KW-0472">Membrane</keyword>
<evidence type="ECO:0000313" key="8">
    <source>
        <dbReference type="EMBL" id="TSE10768.1"/>
    </source>
</evidence>
<keyword evidence="5" id="KW-0998">Cell outer membrane</keyword>
<dbReference type="GO" id="GO:0009279">
    <property type="term" value="C:cell outer membrane"/>
    <property type="evidence" value="ECO:0007669"/>
    <property type="project" value="UniProtKB-SubCell"/>
</dbReference>
<evidence type="ECO:0000256" key="1">
    <source>
        <dbReference type="ARBA" id="ARBA00004442"/>
    </source>
</evidence>
<evidence type="ECO:0000256" key="4">
    <source>
        <dbReference type="ARBA" id="ARBA00023136"/>
    </source>
</evidence>
<keyword evidence="9" id="KW-1185">Reference proteome</keyword>
<dbReference type="OrthoDB" id="5694214at2"/>
<comment type="subcellular location">
    <subcellularLocation>
        <location evidence="1">Cell outer membrane</location>
    </subcellularLocation>
</comment>
<proteinExistence type="inferred from homology"/>
<evidence type="ECO:0000256" key="5">
    <source>
        <dbReference type="ARBA" id="ARBA00023237"/>
    </source>
</evidence>
<protein>
    <submittedName>
        <fullName evidence="8">RagB/SusD family nutrient uptake outer membrane protein</fullName>
    </submittedName>
</protein>
<accession>A0A554VQK7</accession>
<dbReference type="RefSeq" id="WP_143915367.1">
    <property type="nucleotide sequence ID" value="NZ_CANMIK010000005.1"/>
</dbReference>
<organism evidence="8 9">
    <name type="scientific">Aquimarina algiphila</name>
    <dbReference type="NCBI Taxonomy" id="2047982"/>
    <lineage>
        <taxon>Bacteria</taxon>
        <taxon>Pseudomonadati</taxon>
        <taxon>Bacteroidota</taxon>
        <taxon>Flavobacteriia</taxon>
        <taxon>Flavobacteriales</taxon>
        <taxon>Flavobacteriaceae</taxon>
        <taxon>Aquimarina</taxon>
    </lineage>
</organism>
<evidence type="ECO:0000259" key="7">
    <source>
        <dbReference type="Pfam" id="PF14322"/>
    </source>
</evidence>